<keyword evidence="8" id="KW-0408">Iron</keyword>
<evidence type="ECO:0000256" key="5">
    <source>
        <dbReference type="ARBA" id="ARBA00022505"/>
    </source>
</evidence>
<proteinExistence type="inferred from homology"/>
<keyword evidence="7" id="KW-0560">Oxidoreductase</keyword>
<dbReference type="Proteomes" id="UP000182987">
    <property type="component" value="Chromosome"/>
</dbReference>
<evidence type="ECO:0000313" key="10">
    <source>
        <dbReference type="EMBL" id="APG04299.1"/>
    </source>
</evidence>
<dbReference type="SUPFAM" id="SSF53706">
    <property type="entry name" value="Formate dehydrogenase/DMSO reductase, domains 1-3"/>
    <property type="match status" value="1"/>
</dbReference>
<dbReference type="InterPro" id="IPR050123">
    <property type="entry name" value="Prok_molybdopt-oxidoreductase"/>
</dbReference>
<dbReference type="GO" id="GO:0030151">
    <property type="term" value="F:molybdenum ion binding"/>
    <property type="evidence" value="ECO:0007669"/>
    <property type="project" value="InterPro"/>
</dbReference>
<evidence type="ECO:0000256" key="7">
    <source>
        <dbReference type="ARBA" id="ARBA00023002"/>
    </source>
</evidence>
<dbReference type="Gene3D" id="2.40.40.20">
    <property type="match status" value="1"/>
</dbReference>
<dbReference type="KEGG" id="lrz:BJI69_10595"/>
<evidence type="ECO:0000256" key="1">
    <source>
        <dbReference type="ARBA" id="ARBA00001942"/>
    </source>
</evidence>
<dbReference type="GO" id="GO:0008863">
    <property type="term" value="F:formate dehydrogenase (NAD+) activity"/>
    <property type="evidence" value="ECO:0007669"/>
    <property type="project" value="InterPro"/>
</dbReference>
<dbReference type="Gene3D" id="3.40.228.10">
    <property type="entry name" value="Dimethylsulfoxide Reductase, domain 2"/>
    <property type="match status" value="1"/>
</dbReference>
<dbReference type="PANTHER" id="PTHR43105">
    <property type="entry name" value="RESPIRATORY NITRATE REDUCTASE"/>
    <property type="match status" value="1"/>
</dbReference>
<keyword evidence="4" id="KW-0004">4Fe-4S</keyword>
<evidence type="ECO:0000256" key="9">
    <source>
        <dbReference type="ARBA" id="ARBA00023014"/>
    </source>
</evidence>
<sequence>MAKKADAVQHEAPAGGWGSVAGMAKVLFREKPTPAALGTLLDQNKAGGFMCTSCAWGKPKHPHAFEFCENGAKSTLWELTSDRCTPDFFAAHTVTDLLNWPDYDLEMQGRLTEPLRYDGATDRYVRCSWDEAFVGIGASLRCLEPDSVVFYASGKSALEQSYLYGLTARFYGTNNLPDSSNMCHETTSVALKKVIGSPVGTCVLEDFETCDAIFYFGQNPGTNSPRFLHPLQEAVKRGCKIVTFNPVREQGLVRFINPQNPLQMLSGQATELSHLYLQVRPGGDIAAIMGVCKHIFALDAARSLTTQASIIDRAFLAEHTSEYAAFERTVETTSWTDIEREAGLTRAQLEAAAAVYAEAKNVIAVYGMGLTQHVHGSQSVGMLVNLLLLGGHIGRPGAGVCPVRGHSNVQGQRTVGISEKPELVPLDLLAGQFDFEPPREKGMGTVEACEGLLAGTVKGFISLGGNFVRAIPDHERMEAAWARQELTVYIATKLNRSHLVHGRASYLLPCLARSEDDVQADGSQSVSMEDSFSHIHGSIGKRSPASTSLRSEVAIVAGIAKATFPPHPKWQWDAWTADYGRIRDLIETTYPDQFKDYNRRMFDAGGFYRGNPARKRDWKTETGKARFTDPTVLSAVGVGDAPGRYHLITMRSNDQFNTTIYGHSDRLRGLEGSRMLLLMNPDDMIRDGLKQGEVVALMGDAGDGATRAVEGLAVTPFNLPSGCVGGYYPEMNPLVPLWYHDVESKTPAAKGVPVRIQKIAR</sequence>
<dbReference type="InterPro" id="IPR037951">
    <property type="entry name" value="MopB_CT_YdeP"/>
</dbReference>
<dbReference type="GO" id="GO:0051539">
    <property type="term" value="F:4 iron, 4 sulfur cluster binding"/>
    <property type="evidence" value="ECO:0007669"/>
    <property type="project" value="UniProtKB-KW"/>
</dbReference>
<keyword evidence="5" id="KW-0500">Molybdenum</keyword>
<name>A0A0G9H8D4_9GAMM</name>
<comment type="similarity">
    <text evidence="3">Belongs to the prokaryotic molybdopterin-containing oxidoreductase family.</text>
</comment>
<evidence type="ECO:0000256" key="3">
    <source>
        <dbReference type="ARBA" id="ARBA00010312"/>
    </source>
</evidence>
<reference evidence="11" key="1">
    <citation type="submission" date="2016-09" db="EMBL/GenBank/DDBJ databases">
        <authorList>
            <person name="Lysoe E."/>
        </authorList>
    </citation>
    <scope>NUCLEOTIDE SEQUENCE [LARGE SCALE GENOMIC DNA]</scope>
    <source>
        <strain evidence="11">LJ96T</strain>
    </source>
</reference>
<dbReference type="Pfam" id="PF00384">
    <property type="entry name" value="Molybdopterin"/>
    <property type="match status" value="1"/>
</dbReference>
<dbReference type="NCBIfam" id="TIGR01701">
    <property type="entry name" value="Fdhalpha-like"/>
    <property type="match status" value="1"/>
</dbReference>
<dbReference type="PIRSF" id="PIRSF000144">
    <property type="entry name" value="CbbBc"/>
    <property type="match status" value="1"/>
</dbReference>
<dbReference type="STRING" id="1440763.BJI69_10595"/>
<gene>
    <name evidence="10" type="ORF">BJI69_10595</name>
</gene>
<dbReference type="OrthoDB" id="9810782at2"/>
<keyword evidence="9" id="KW-0411">Iron-sulfur</keyword>
<dbReference type="PANTHER" id="PTHR43105:SF4">
    <property type="entry name" value="PROTEIN YDEP"/>
    <property type="match status" value="1"/>
</dbReference>
<keyword evidence="11" id="KW-1185">Reference proteome</keyword>
<protein>
    <submittedName>
        <fullName evidence="10">Formate dehydrogenase</fullName>
    </submittedName>
</protein>
<evidence type="ECO:0000256" key="2">
    <source>
        <dbReference type="ARBA" id="ARBA00001966"/>
    </source>
</evidence>
<evidence type="ECO:0000256" key="6">
    <source>
        <dbReference type="ARBA" id="ARBA00022723"/>
    </source>
</evidence>
<dbReference type="AlphaFoldDB" id="A0A0G9H8D4"/>
<comment type="cofactor">
    <cofactor evidence="1">
        <name>Mo-bis(molybdopterin guanine dinucleotide)</name>
        <dbReference type="ChEBI" id="CHEBI:60539"/>
    </cofactor>
</comment>
<dbReference type="EMBL" id="CP017480">
    <property type="protein sequence ID" value="APG04299.1"/>
    <property type="molecule type" value="Genomic_DNA"/>
</dbReference>
<dbReference type="InterPro" id="IPR041953">
    <property type="entry name" value="YdeP_MopB"/>
</dbReference>
<dbReference type="PATRIC" id="fig|1440763.5.peg.3130"/>
<keyword evidence="6" id="KW-0479">Metal-binding</keyword>
<dbReference type="CDD" id="cd02767">
    <property type="entry name" value="MopB_ydeP"/>
    <property type="match status" value="1"/>
</dbReference>
<dbReference type="SUPFAM" id="SSF50692">
    <property type="entry name" value="ADC-like"/>
    <property type="match status" value="1"/>
</dbReference>
<evidence type="ECO:0000256" key="8">
    <source>
        <dbReference type="ARBA" id="ARBA00023004"/>
    </source>
</evidence>
<comment type="cofactor">
    <cofactor evidence="2">
        <name>[4Fe-4S] cluster</name>
        <dbReference type="ChEBI" id="CHEBI:49883"/>
    </cofactor>
</comment>
<evidence type="ECO:0000313" key="11">
    <source>
        <dbReference type="Proteomes" id="UP000182987"/>
    </source>
</evidence>
<dbReference type="InterPro" id="IPR010046">
    <property type="entry name" value="Mopterin_OxRdtse_a_bac"/>
</dbReference>
<dbReference type="CDD" id="cd02787">
    <property type="entry name" value="MopB_CT_ydeP"/>
    <property type="match status" value="1"/>
</dbReference>
<dbReference type="InterPro" id="IPR009010">
    <property type="entry name" value="Asp_de-COase-like_dom_sf"/>
</dbReference>
<accession>A0A0G9H8D4</accession>
<dbReference type="InterPro" id="IPR006656">
    <property type="entry name" value="Mopterin_OxRdtase"/>
</dbReference>
<evidence type="ECO:0000256" key="4">
    <source>
        <dbReference type="ARBA" id="ARBA00022485"/>
    </source>
</evidence>
<dbReference type="RefSeq" id="WP_046968594.1">
    <property type="nucleotide sequence ID" value="NZ_CP017480.1"/>
</dbReference>
<dbReference type="GO" id="GO:0016020">
    <property type="term" value="C:membrane"/>
    <property type="evidence" value="ECO:0007669"/>
    <property type="project" value="TreeGrafter"/>
</dbReference>
<dbReference type="Gene3D" id="3.40.50.740">
    <property type="match status" value="1"/>
</dbReference>
<organism evidence="10 11">
    <name type="scientific">Luteibacter rhizovicinus DSM 16549</name>
    <dbReference type="NCBI Taxonomy" id="1440763"/>
    <lineage>
        <taxon>Bacteria</taxon>
        <taxon>Pseudomonadati</taxon>
        <taxon>Pseudomonadota</taxon>
        <taxon>Gammaproteobacteria</taxon>
        <taxon>Lysobacterales</taxon>
        <taxon>Rhodanobacteraceae</taxon>
        <taxon>Luteibacter</taxon>
    </lineage>
</organism>